<evidence type="ECO:0000256" key="4">
    <source>
        <dbReference type="ARBA" id="ARBA00022856"/>
    </source>
</evidence>
<evidence type="ECO:0000256" key="5">
    <source>
        <dbReference type="ARBA" id="ARBA00022989"/>
    </source>
</evidence>
<feature type="transmembrane region" description="Helical" evidence="7">
    <location>
        <begin position="301"/>
        <end position="328"/>
    </location>
</feature>
<keyword evidence="3 7" id="KW-0812">Transmembrane</keyword>
<dbReference type="Proteomes" id="UP000319557">
    <property type="component" value="Chromosome"/>
</dbReference>
<keyword evidence="6 7" id="KW-0472">Membrane</keyword>
<keyword evidence="4" id="KW-0813">Transport</keyword>
<feature type="transmembrane region" description="Helical" evidence="7">
    <location>
        <begin position="268"/>
        <end position="289"/>
    </location>
</feature>
<dbReference type="SUPFAM" id="SSF103473">
    <property type="entry name" value="MFS general substrate transporter"/>
    <property type="match status" value="2"/>
</dbReference>
<evidence type="ECO:0000256" key="1">
    <source>
        <dbReference type="ARBA" id="ARBA00004141"/>
    </source>
</evidence>
<evidence type="ECO:0000313" key="9">
    <source>
        <dbReference type="EMBL" id="QDS90676.1"/>
    </source>
</evidence>
<dbReference type="OrthoDB" id="9772725at2"/>
<dbReference type="InterPro" id="IPR020846">
    <property type="entry name" value="MFS_dom"/>
</dbReference>
<dbReference type="InterPro" id="IPR000109">
    <property type="entry name" value="POT_fam"/>
</dbReference>
<evidence type="ECO:0000256" key="7">
    <source>
        <dbReference type="SAM" id="Phobius"/>
    </source>
</evidence>
<keyword evidence="4" id="KW-0653">Protein transport</keyword>
<dbReference type="AlphaFoldDB" id="A0A517M729"/>
<evidence type="ECO:0000259" key="8">
    <source>
        <dbReference type="PROSITE" id="PS50850"/>
    </source>
</evidence>
<dbReference type="GO" id="GO:1904680">
    <property type="term" value="F:peptide transmembrane transporter activity"/>
    <property type="evidence" value="ECO:0007669"/>
    <property type="project" value="InterPro"/>
</dbReference>
<feature type="transmembrane region" description="Helical" evidence="7">
    <location>
        <begin position="493"/>
        <end position="516"/>
    </location>
</feature>
<feature type="domain" description="Major facilitator superfamily (MFS) profile" evidence="8">
    <location>
        <begin position="23"/>
        <end position="516"/>
    </location>
</feature>
<feature type="transmembrane region" description="Helical" evidence="7">
    <location>
        <begin position="134"/>
        <end position="161"/>
    </location>
</feature>
<proteinExistence type="inferred from homology"/>
<dbReference type="InterPro" id="IPR036259">
    <property type="entry name" value="MFS_trans_sf"/>
</dbReference>
<evidence type="ECO:0000313" key="10">
    <source>
        <dbReference type="Proteomes" id="UP000319557"/>
    </source>
</evidence>
<reference evidence="9 10" key="1">
    <citation type="submission" date="2019-02" db="EMBL/GenBank/DDBJ databases">
        <title>Deep-cultivation of Planctomycetes and their phenomic and genomic characterization uncovers novel biology.</title>
        <authorList>
            <person name="Wiegand S."/>
            <person name="Jogler M."/>
            <person name="Boedeker C."/>
            <person name="Pinto D."/>
            <person name="Vollmers J."/>
            <person name="Rivas-Marin E."/>
            <person name="Kohn T."/>
            <person name="Peeters S.H."/>
            <person name="Heuer A."/>
            <person name="Rast P."/>
            <person name="Oberbeckmann S."/>
            <person name="Bunk B."/>
            <person name="Jeske O."/>
            <person name="Meyerdierks A."/>
            <person name="Storesund J.E."/>
            <person name="Kallscheuer N."/>
            <person name="Luecker S."/>
            <person name="Lage O.M."/>
            <person name="Pohl T."/>
            <person name="Merkel B.J."/>
            <person name="Hornburger P."/>
            <person name="Mueller R.-W."/>
            <person name="Bruemmer F."/>
            <person name="Labrenz M."/>
            <person name="Spormann A.M."/>
            <person name="Op den Camp H."/>
            <person name="Overmann J."/>
            <person name="Amann R."/>
            <person name="Jetten M.S.M."/>
            <person name="Mascher T."/>
            <person name="Medema M.H."/>
            <person name="Devos D.P."/>
            <person name="Kaster A.-K."/>
            <person name="Ovreas L."/>
            <person name="Rohde M."/>
            <person name="Galperin M.Y."/>
            <person name="Jogler C."/>
        </authorList>
    </citation>
    <scope>NUCLEOTIDE SEQUENCE [LARGE SCALE GENOMIC DNA]</scope>
    <source>
        <strain evidence="9 10">EC9</strain>
    </source>
</reference>
<comment type="similarity">
    <text evidence="2">Belongs to the major facilitator superfamily. Proton-dependent oligopeptide transporter (POT/PTR) (TC 2.A.17) family.</text>
</comment>
<dbReference type="GO" id="GO:0016020">
    <property type="term" value="C:membrane"/>
    <property type="evidence" value="ECO:0007669"/>
    <property type="project" value="UniProtKB-SubCell"/>
</dbReference>
<gene>
    <name evidence="9" type="primary">dtpD</name>
    <name evidence="9" type="ORF">EC9_48900</name>
</gene>
<dbReference type="EMBL" id="CP036261">
    <property type="protein sequence ID" value="QDS90676.1"/>
    <property type="molecule type" value="Genomic_DNA"/>
</dbReference>
<feature type="transmembrane region" description="Helical" evidence="7">
    <location>
        <begin position="348"/>
        <end position="369"/>
    </location>
</feature>
<feature type="transmembrane region" description="Helical" evidence="7">
    <location>
        <begin position="61"/>
        <end position="82"/>
    </location>
</feature>
<evidence type="ECO:0000256" key="6">
    <source>
        <dbReference type="ARBA" id="ARBA00023136"/>
    </source>
</evidence>
<feature type="transmembrane region" description="Helical" evidence="7">
    <location>
        <begin position="200"/>
        <end position="218"/>
    </location>
</feature>
<dbReference type="PROSITE" id="PS50850">
    <property type="entry name" value="MFS"/>
    <property type="match status" value="1"/>
</dbReference>
<keyword evidence="5 7" id="KW-1133">Transmembrane helix</keyword>
<dbReference type="InterPro" id="IPR005279">
    <property type="entry name" value="Dipep/tripep_permease"/>
</dbReference>
<evidence type="ECO:0000256" key="3">
    <source>
        <dbReference type="ARBA" id="ARBA00022692"/>
    </source>
</evidence>
<keyword evidence="10" id="KW-1185">Reference proteome</keyword>
<protein>
    <submittedName>
        <fullName evidence="9">Dipeptide permease D</fullName>
    </submittedName>
</protein>
<organism evidence="9 10">
    <name type="scientific">Rosistilla ulvae</name>
    <dbReference type="NCBI Taxonomy" id="1930277"/>
    <lineage>
        <taxon>Bacteria</taxon>
        <taxon>Pseudomonadati</taxon>
        <taxon>Planctomycetota</taxon>
        <taxon>Planctomycetia</taxon>
        <taxon>Pirellulales</taxon>
        <taxon>Pirellulaceae</taxon>
        <taxon>Rosistilla</taxon>
    </lineage>
</organism>
<feature type="transmembrane region" description="Helical" evidence="7">
    <location>
        <begin position="414"/>
        <end position="440"/>
    </location>
</feature>
<dbReference type="PANTHER" id="PTHR11654">
    <property type="entry name" value="OLIGOPEPTIDE TRANSPORTER-RELATED"/>
    <property type="match status" value="1"/>
</dbReference>
<feature type="transmembrane region" description="Helical" evidence="7">
    <location>
        <begin position="238"/>
        <end position="262"/>
    </location>
</feature>
<dbReference type="Pfam" id="PF00854">
    <property type="entry name" value="PTR2"/>
    <property type="match status" value="1"/>
</dbReference>
<comment type="subcellular location">
    <subcellularLocation>
        <location evidence="1">Membrane</location>
        <topology evidence="1">Multi-pass membrane protein</topology>
    </subcellularLocation>
</comment>
<dbReference type="KEGG" id="ruv:EC9_48900"/>
<feature type="transmembrane region" description="Helical" evidence="7">
    <location>
        <begin position="36"/>
        <end position="55"/>
    </location>
</feature>
<keyword evidence="4" id="KW-0571">Peptide transport</keyword>
<feature type="transmembrane region" description="Helical" evidence="7">
    <location>
        <begin position="173"/>
        <end position="194"/>
    </location>
</feature>
<feature type="transmembrane region" description="Helical" evidence="7">
    <location>
        <begin position="94"/>
        <end position="114"/>
    </location>
</feature>
<dbReference type="NCBIfam" id="TIGR00924">
    <property type="entry name" value="yjdL_sub1_fam"/>
    <property type="match status" value="1"/>
</dbReference>
<evidence type="ECO:0000256" key="2">
    <source>
        <dbReference type="ARBA" id="ARBA00005982"/>
    </source>
</evidence>
<accession>A0A517M729</accession>
<sequence length="523" mass="56565">MHQPLKTPSTLAAPDELFGHPKGLYVLFLTEMWERFSFYGMRALLVFYLTKHFLFGDQVALGIYGAYVALGYATPVIGGLIADRYLGQRVSVTFGAILMCLGHLGMAVEGAGAQVLENADGTSTIVRDEPALQIFYFSLALLIVGIGFLKPNIATIVSSLYPPEDPRRASAYTLFQMGIMLGAALSAGICGYLGETYGWAYGFGTAGIGMLVGLIVFLTGQKHLHGVAEPPPAYRKPLLGPITAAPVIYVGSLAAVGMFWFFVQQTTLVGYMLAAFSIAVVGYVLFVSFYQCTPVQRDRMLVLLAFQLAMTFFATLFEQAGGALNLFADRNVDRQFWGSEVRASQLQSIMPMTIVLLAPLFAWLWPALSRVGRDPRSPVKYGLTMVFMGLGFGLLAWATFAFDRDGQIDLAWLVSAYVLFGVADLLIVSVSYSTVTALSIPRIVGMMMGTSMLAISAANYLAAQVAAVVTVANKNADLSAYSMQDSLAAYHQLFFGLSVAAILFALALFAATPLMARRMHGVH</sequence>
<name>A0A517M729_9BACT</name>
<dbReference type="RefSeq" id="WP_145348452.1">
    <property type="nucleotide sequence ID" value="NZ_CP036261.1"/>
</dbReference>
<dbReference type="CDD" id="cd17346">
    <property type="entry name" value="MFS_DtpA_like"/>
    <property type="match status" value="1"/>
</dbReference>
<feature type="transmembrane region" description="Helical" evidence="7">
    <location>
        <begin position="381"/>
        <end position="402"/>
    </location>
</feature>
<feature type="transmembrane region" description="Helical" evidence="7">
    <location>
        <begin position="452"/>
        <end position="473"/>
    </location>
</feature>
<dbReference type="GO" id="GO:0015833">
    <property type="term" value="P:peptide transport"/>
    <property type="evidence" value="ECO:0007669"/>
    <property type="project" value="UniProtKB-KW"/>
</dbReference>
<dbReference type="Gene3D" id="1.20.1250.20">
    <property type="entry name" value="MFS general substrate transporter like domains"/>
    <property type="match status" value="1"/>
</dbReference>